<evidence type="ECO:0000256" key="7">
    <source>
        <dbReference type="ARBA" id="ARBA00047368"/>
    </source>
</evidence>
<keyword evidence="4 17" id="KW-0812">Transmembrane</keyword>
<dbReference type="EMBL" id="SKCS01000481">
    <property type="protein sequence ID" value="TNN06086.1"/>
    <property type="molecule type" value="Genomic_DNA"/>
</dbReference>
<dbReference type="InterPro" id="IPR006838">
    <property type="entry name" value="ADTRP_AIG1"/>
</dbReference>
<evidence type="ECO:0000256" key="12">
    <source>
        <dbReference type="ARBA" id="ARBA00048800"/>
    </source>
</evidence>
<keyword evidence="5 17" id="KW-1133">Transmembrane helix</keyword>
<sequence>MRKMKLTIDYIILYRLTIIIIYCIASHFCCEYFFPNENQLQILCKLKYFTVITMILNILYFMTVIPSKHFKEDTLSGYEFLVAFSFNMTMMLIYWSILFYDSKMITEIEDLKNMPLWFNNLCHLFPPITLIIDAYLIHPKIVSLQKALIIVCSLGIIYNVLIEIGIVFWKTCPYEDLLKYTVLFRYFSYAAVWLIVMGFMLIGEKFLHNLHNNPQNKKMKTK</sequence>
<comment type="catalytic activity">
    <reaction evidence="14">
        <text>13-(9Z-octadecenoyloxy)-octadecanoate + H2O = 13-hydroxy-octadecanoate + (9Z)-octadecenoate + H(+)</text>
        <dbReference type="Rhea" id="RHEA:52064"/>
        <dbReference type="ChEBI" id="CHEBI:15377"/>
        <dbReference type="ChEBI" id="CHEBI:15378"/>
        <dbReference type="ChEBI" id="CHEBI:30823"/>
        <dbReference type="ChEBI" id="CHEBI:136303"/>
        <dbReference type="ChEBI" id="CHEBI:136304"/>
    </reaction>
    <physiologicalReaction direction="left-to-right" evidence="14">
        <dbReference type="Rhea" id="RHEA:52065"/>
    </physiologicalReaction>
</comment>
<comment type="subcellular location">
    <subcellularLocation>
        <location evidence="2">Endomembrane system</location>
        <topology evidence="2">Multi-pass membrane protein</topology>
    </subcellularLocation>
</comment>
<evidence type="ECO:0000256" key="5">
    <source>
        <dbReference type="ARBA" id="ARBA00022989"/>
    </source>
</evidence>
<reference evidence="18 19" key="1">
    <citation type="submission" date="2019-03" db="EMBL/GenBank/DDBJ databases">
        <title>An improved genome assembly of the fluke Schistosoma japonicum.</title>
        <authorList>
            <person name="Hu W."/>
            <person name="Luo F."/>
            <person name="Yin M."/>
            <person name="Mo X."/>
            <person name="Sun C."/>
            <person name="Wu Q."/>
            <person name="Zhu B."/>
            <person name="Xiang M."/>
            <person name="Wang J."/>
            <person name="Wang Y."/>
            <person name="Zhang T."/>
            <person name="Xu B."/>
            <person name="Zheng H."/>
            <person name="Feng Z."/>
        </authorList>
    </citation>
    <scope>NUCLEOTIDE SEQUENCE [LARGE SCALE GENOMIC DNA]</scope>
    <source>
        <strain evidence="18">HuSjv2</strain>
        <tissue evidence="18">Worms</tissue>
    </source>
</reference>
<dbReference type="GO" id="GO:0012505">
    <property type="term" value="C:endomembrane system"/>
    <property type="evidence" value="ECO:0007669"/>
    <property type="project" value="UniProtKB-SubCell"/>
</dbReference>
<comment type="catalytic activity">
    <reaction evidence="9">
        <text>9-hexadecanoyloxy-octadecanoate + H2O = 9-hydroxy-octadecanoate + hexadecanoate + H(+)</text>
        <dbReference type="Rhea" id="RHEA:52052"/>
        <dbReference type="ChEBI" id="CHEBI:7896"/>
        <dbReference type="ChEBI" id="CHEBI:15377"/>
        <dbReference type="ChEBI" id="CHEBI:15378"/>
        <dbReference type="ChEBI" id="CHEBI:83670"/>
        <dbReference type="ChEBI" id="CHEBI:136286"/>
    </reaction>
    <physiologicalReaction direction="left-to-right" evidence="9">
        <dbReference type="Rhea" id="RHEA:52053"/>
    </physiologicalReaction>
</comment>
<comment type="caution">
    <text evidence="18">The sequence shown here is derived from an EMBL/GenBank/DDBJ whole genome shotgun (WGS) entry which is preliminary data.</text>
</comment>
<dbReference type="OrthoDB" id="1898221at2759"/>
<gene>
    <name evidence="18" type="ORF">EWB00_008602</name>
</gene>
<comment type="catalytic activity">
    <reaction evidence="13">
        <text>9-octadecanoyloxy-octadecanoate + H2O = 9-hydroxy-octadecanoate + octadecanoate + H(+)</text>
        <dbReference type="Rhea" id="RHEA:52096"/>
        <dbReference type="ChEBI" id="CHEBI:15377"/>
        <dbReference type="ChEBI" id="CHEBI:15378"/>
        <dbReference type="ChEBI" id="CHEBI:25629"/>
        <dbReference type="ChEBI" id="CHEBI:136286"/>
        <dbReference type="ChEBI" id="CHEBI:136373"/>
    </reaction>
    <physiologicalReaction direction="left-to-right" evidence="13">
        <dbReference type="Rhea" id="RHEA:52097"/>
    </physiologicalReaction>
</comment>
<feature type="transmembrane region" description="Helical" evidence="17">
    <location>
        <begin position="46"/>
        <end position="65"/>
    </location>
</feature>
<evidence type="ECO:0000256" key="17">
    <source>
        <dbReference type="SAM" id="Phobius"/>
    </source>
</evidence>
<dbReference type="AlphaFoldDB" id="A0A4Z2CPF1"/>
<evidence type="ECO:0000256" key="4">
    <source>
        <dbReference type="ARBA" id="ARBA00022692"/>
    </source>
</evidence>
<evidence type="ECO:0000256" key="14">
    <source>
        <dbReference type="ARBA" id="ARBA00049296"/>
    </source>
</evidence>
<evidence type="ECO:0000256" key="2">
    <source>
        <dbReference type="ARBA" id="ARBA00004127"/>
    </source>
</evidence>
<comment type="catalytic activity">
    <reaction evidence="10">
        <text>12-octadecanoyloxy-octadecanoate + H2O = 12-hydroxyoctadecanoate + octadecanoate + H(+)</text>
        <dbReference type="Rhea" id="RHEA:52080"/>
        <dbReference type="ChEBI" id="CHEBI:15377"/>
        <dbReference type="ChEBI" id="CHEBI:15378"/>
        <dbReference type="ChEBI" id="CHEBI:25629"/>
        <dbReference type="ChEBI" id="CHEBI:84201"/>
        <dbReference type="ChEBI" id="CHEBI:136330"/>
    </reaction>
    <physiologicalReaction direction="left-to-right" evidence="10">
        <dbReference type="Rhea" id="RHEA:52081"/>
    </physiologicalReaction>
</comment>
<feature type="transmembrane region" description="Helical" evidence="17">
    <location>
        <begin position="12"/>
        <end position="34"/>
    </location>
</feature>
<dbReference type="GO" id="GO:0016020">
    <property type="term" value="C:membrane"/>
    <property type="evidence" value="ECO:0007669"/>
    <property type="project" value="InterPro"/>
</dbReference>
<name>A0A4Z2CPF1_SCHJA</name>
<comment type="catalytic activity">
    <reaction evidence="11">
        <text>12-(9Z-octadecenoyloxy)-octadecanoate + H2O = 12-hydroxyoctadecanoate + (9Z)-octadecenoate + H(+)</text>
        <dbReference type="Rhea" id="RHEA:52060"/>
        <dbReference type="ChEBI" id="CHEBI:15377"/>
        <dbReference type="ChEBI" id="CHEBI:15378"/>
        <dbReference type="ChEBI" id="CHEBI:30823"/>
        <dbReference type="ChEBI" id="CHEBI:84201"/>
        <dbReference type="ChEBI" id="CHEBI:136302"/>
    </reaction>
    <physiologicalReaction direction="left-to-right" evidence="11">
        <dbReference type="Rhea" id="RHEA:52061"/>
    </physiologicalReaction>
</comment>
<evidence type="ECO:0000256" key="6">
    <source>
        <dbReference type="ARBA" id="ARBA00023136"/>
    </source>
</evidence>
<evidence type="ECO:0000256" key="15">
    <source>
        <dbReference type="ARBA" id="ARBA00049322"/>
    </source>
</evidence>
<comment type="catalytic activity">
    <reaction evidence="16">
        <text>12-(9Z-hexadecenoyloxy)-octadecanoate + H2O = 12-hydroxyoctadecanoate + (9Z)-hexadecenoate + H(+)</text>
        <dbReference type="Rhea" id="RHEA:52072"/>
        <dbReference type="ChEBI" id="CHEBI:15377"/>
        <dbReference type="ChEBI" id="CHEBI:15378"/>
        <dbReference type="ChEBI" id="CHEBI:32372"/>
        <dbReference type="ChEBI" id="CHEBI:84201"/>
        <dbReference type="ChEBI" id="CHEBI:136312"/>
    </reaction>
    <physiologicalReaction direction="left-to-right" evidence="16">
        <dbReference type="Rhea" id="RHEA:52073"/>
    </physiologicalReaction>
</comment>
<feature type="transmembrane region" description="Helical" evidence="17">
    <location>
        <begin position="77"/>
        <end position="97"/>
    </location>
</feature>
<comment type="catalytic activity">
    <reaction evidence="1">
        <text>9-(9Z-hexadecenoyloxy)-octadecanoate + H2O = (9Z)-hexadecenoate + 9-hydroxy-octadecanoate + H(+)</text>
        <dbReference type="Rhea" id="RHEA:52068"/>
        <dbReference type="ChEBI" id="CHEBI:15377"/>
        <dbReference type="ChEBI" id="CHEBI:15378"/>
        <dbReference type="ChEBI" id="CHEBI:32372"/>
        <dbReference type="ChEBI" id="CHEBI:136286"/>
        <dbReference type="ChEBI" id="CHEBI:136309"/>
    </reaction>
    <physiologicalReaction direction="left-to-right" evidence="1">
        <dbReference type="Rhea" id="RHEA:52069"/>
    </physiologicalReaction>
</comment>
<evidence type="ECO:0000256" key="1">
    <source>
        <dbReference type="ARBA" id="ARBA00000923"/>
    </source>
</evidence>
<dbReference type="PANTHER" id="PTHR10989:SF16">
    <property type="entry name" value="AT02829P-RELATED"/>
    <property type="match status" value="1"/>
</dbReference>
<evidence type="ECO:0000313" key="18">
    <source>
        <dbReference type="EMBL" id="TNN06086.1"/>
    </source>
</evidence>
<feature type="transmembrane region" description="Helical" evidence="17">
    <location>
        <begin position="117"/>
        <end position="136"/>
    </location>
</feature>
<protein>
    <recommendedName>
        <fullName evidence="20">FAR-17a/AIG1-like protein</fullName>
    </recommendedName>
</protein>
<evidence type="ECO:0000256" key="11">
    <source>
        <dbReference type="ARBA" id="ARBA00048701"/>
    </source>
</evidence>
<comment type="catalytic activity">
    <reaction evidence="15">
        <text>13-(9Z-hexadecenoyloxy)-octadecanoate + H2O = 13-hydroxy-octadecanoate + (9Z)-hexadecenoate + H(+)</text>
        <dbReference type="Rhea" id="RHEA:52076"/>
        <dbReference type="ChEBI" id="CHEBI:15377"/>
        <dbReference type="ChEBI" id="CHEBI:15378"/>
        <dbReference type="ChEBI" id="CHEBI:32372"/>
        <dbReference type="ChEBI" id="CHEBI:136304"/>
        <dbReference type="ChEBI" id="CHEBI:136315"/>
    </reaction>
    <physiologicalReaction direction="left-to-right" evidence="15">
        <dbReference type="Rhea" id="RHEA:52077"/>
    </physiologicalReaction>
</comment>
<dbReference type="Pfam" id="PF04750">
    <property type="entry name" value="Far-17a_AIG1"/>
    <property type="match status" value="1"/>
</dbReference>
<evidence type="ECO:0000256" key="9">
    <source>
        <dbReference type="ARBA" id="ARBA00047863"/>
    </source>
</evidence>
<evidence type="ECO:0000256" key="3">
    <source>
        <dbReference type="ARBA" id="ARBA00009300"/>
    </source>
</evidence>
<evidence type="ECO:0000313" key="19">
    <source>
        <dbReference type="Proteomes" id="UP000311919"/>
    </source>
</evidence>
<proteinExistence type="inferred from homology"/>
<feature type="transmembrane region" description="Helical" evidence="17">
    <location>
        <begin position="183"/>
        <end position="202"/>
    </location>
</feature>
<comment type="catalytic activity">
    <reaction evidence="12">
        <text>9-(9Z-octadecenoyloxy)-octadecanoate + H2O = 9-hydroxy-octadecanoate + (9Z)-octadecenoate + H(+)</text>
        <dbReference type="Rhea" id="RHEA:52048"/>
        <dbReference type="ChEBI" id="CHEBI:15377"/>
        <dbReference type="ChEBI" id="CHEBI:15378"/>
        <dbReference type="ChEBI" id="CHEBI:30823"/>
        <dbReference type="ChEBI" id="CHEBI:136282"/>
        <dbReference type="ChEBI" id="CHEBI:136286"/>
    </reaction>
    <physiologicalReaction direction="left-to-right" evidence="12">
        <dbReference type="Rhea" id="RHEA:52049"/>
    </physiologicalReaction>
</comment>
<evidence type="ECO:0000256" key="13">
    <source>
        <dbReference type="ARBA" id="ARBA00049221"/>
    </source>
</evidence>
<accession>A0A4Z2CPF1</accession>
<evidence type="ECO:0000256" key="16">
    <source>
        <dbReference type="ARBA" id="ARBA00049428"/>
    </source>
</evidence>
<evidence type="ECO:0000256" key="10">
    <source>
        <dbReference type="ARBA" id="ARBA00048680"/>
    </source>
</evidence>
<evidence type="ECO:0000256" key="8">
    <source>
        <dbReference type="ARBA" id="ARBA00047427"/>
    </source>
</evidence>
<evidence type="ECO:0008006" key="20">
    <source>
        <dbReference type="Google" id="ProtNLM"/>
    </source>
</evidence>
<comment type="similarity">
    <text evidence="3">Belongs to the AIG1 family.</text>
</comment>
<dbReference type="Proteomes" id="UP000311919">
    <property type="component" value="Unassembled WGS sequence"/>
</dbReference>
<comment type="catalytic activity">
    <reaction evidence="7">
        <text>12-hexadecanoyloxy-octadecanoate + H2O = 12-hydroxyoctadecanoate + hexadecanoate + H(+)</text>
        <dbReference type="Rhea" id="RHEA:52056"/>
        <dbReference type="ChEBI" id="CHEBI:7896"/>
        <dbReference type="ChEBI" id="CHEBI:15377"/>
        <dbReference type="ChEBI" id="CHEBI:15378"/>
        <dbReference type="ChEBI" id="CHEBI:83677"/>
        <dbReference type="ChEBI" id="CHEBI:84201"/>
    </reaction>
    <physiologicalReaction direction="left-to-right" evidence="7">
        <dbReference type="Rhea" id="RHEA:52057"/>
    </physiologicalReaction>
</comment>
<comment type="catalytic activity">
    <reaction evidence="8">
        <text>13-octadecanoyloxy-octadecanoate + H2O = 13-hydroxy-octadecanoate + octadecanoate + H(+)</text>
        <dbReference type="Rhea" id="RHEA:52084"/>
        <dbReference type="ChEBI" id="CHEBI:15377"/>
        <dbReference type="ChEBI" id="CHEBI:15378"/>
        <dbReference type="ChEBI" id="CHEBI:25629"/>
        <dbReference type="ChEBI" id="CHEBI:136304"/>
        <dbReference type="ChEBI" id="CHEBI:136335"/>
    </reaction>
    <physiologicalReaction direction="left-to-right" evidence="8">
        <dbReference type="Rhea" id="RHEA:52085"/>
    </physiologicalReaction>
</comment>
<organism evidence="18 19">
    <name type="scientific">Schistosoma japonicum</name>
    <name type="common">Blood fluke</name>
    <dbReference type="NCBI Taxonomy" id="6182"/>
    <lineage>
        <taxon>Eukaryota</taxon>
        <taxon>Metazoa</taxon>
        <taxon>Spiralia</taxon>
        <taxon>Lophotrochozoa</taxon>
        <taxon>Platyhelminthes</taxon>
        <taxon>Trematoda</taxon>
        <taxon>Digenea</taxon>
        <taxon>Strigeidida</taxon>
        <taxon>Schistosomatoidea</taxon>
        <taxon>Schistosomatidae</taxon>
        <taxon>Schistosoma</taxon>
    </lineage>
</organism>
<keyword evidence="19" id="KW-1185">Reference proteome</keyword>
<dbReference type="PANTHER" id="PTHR10989">
    <property type="entry name" value="ANDROGEN-INDUCED PROTEIN 1-RELATED"/>
    <property type="match status" value="1"/>
</dbReference>
<keyword evidence="6 17" id="KW-0472">Membrane</keyword>
<feature type="transmembrane region" description="Helical" evidence="17">
    <location>
        <begin position="148"/>
        <end position="171"/>
    </location>
</feature>